<keyword evidence="2" id="KW-0805">Transcription regulation</keyword>
<evidence type="ECO:0000256" key="4">
    <source>
        <dbReference type="ARBA" id="ARBA00023163"/>
    </source>
</evidence>
<name>A0ABV9KMG4_9RHOB</name>
<keyword evidence="3" id="KW-0238">DNA-binding</keyword>
<dbReference type="PROSITE" id="PS50931">
    <property type="entry name" value="HTH_LYSR"/>
    <property type="match status" value="1"/>
</dbReference>
<dbReference type="Pfam" id="PF00126">
    <property type="entry name" value="HTH_1"/>
    <property type="match status" value="1"/>
</dbReference>
<evidence type="ECO:0000313" key="6">
    <source>
        <dbReference type="EMBL" id="MFC4670786.1"/>
    </source>
</evidence>
<dbReference type="InterPro" id="IPR005119">
    <property type="entry name" value="LysR_subst-bd"/>
</dbReference>
<accession>A0ABV9KMG4</accession>
<dbReference type="Proteomes" id="UP001595973">
    <property type="component" value="Unassembled WGS sequence"/>
</dbReference>
<organism evidence="6 7">
    <name type="scientific">Seohaeicola nanhaiensis</name>
    <dbReference type="NCBI Taxonomy" id="1387282"/>
    <lineage>
        <taxon>Bacteria</taxon>
        <taxon>Pseudomonadati</taxon>
        <taxon>Pseudomonadota</taxon>
        <taxon>Alphaproteobacteria</taxon>
        <taxon>Rhodobacterales</taxon>
        <taxon>Roseobacteraceae</taxon>
        <taxon>Seohaeicola</taxon>
    </lineage>
</organism>
<dbReference type="InterPro" id="IPR058163">
    <property type="entry name" value="LysR-type_TF_proteobact-type"/>
</dbReference>
<comment type="caution">
    <text evidence="6">The sequence shown here is derived from an EMBL/GenBank/DDBJ whole genome shotgun (WGS) entry which is preliminary data.</text>
</comment>
<dbReference type="RefSeq" id="WP_380720189.1">
    <property type="nucleotide sequence ID" value="NZ_JBHSGI010000029.1"/>
</dbReference>
<dbReference type="Gene3D" id="3.40.190.10">
    <property type="entry name" value="Periplasmic binding protein-like II"/>
    <property type="match status" value="2"/>
</dbReference>
<dbReference type="SUPFAM" id="SSF53850">
    <property type="entry name" value="Periplasmic binding protein-like II"/>
    <property type="match status" value="1"/>
</dbReference>
<gene>
    <name evidence="6" type="ORF">ACFO5X_19705</name>
</gene>
<sequence>MRRLPSLNAMRVFETAARFESFTKAAHELRITQSAVGKQVAKLEQDLGQKLFLRSHRKVELTDTGRLVMQAVSASFAGLKLRLDEIIVQRPRQLHVVADSDFAQLWLFPRLPRFDSLHPKISMTLRSESHLLAPPDAPYDCAVLWGRGDWQNCRVEPLFANSVFPVANPSYFRALGRPPALTDVHRHMLIHDRSSYWWRAFLSSTNTSEQADAGRTYTSTALCLEAAARGDGIAIGDEVTTRSYPESGRLELPFLVRRPSPDAYFLVLPITTTGNPSLDAFALWLIEEARAHSRWFAEFWS</sequence>
<dbReference type="InterPro" id="IPR036390">
    <property type="entry name" value="WH_DNA-bd_sf"/>
</dbReference>
<dbReference type="PANTHER" id="PTHR30537:SF26">
    <property type="entry name" value="GLYCINE CLEAVAGE SYSTEM TRANSCRIPTIONAL ACTIVATOR"/>
    <property type="match status" value="1"/>
</dbReference>
<protein>
    <submittedName>
        <fullName evidence="6">LysR substrate-binding domain-containing protein</fullName>
    </submittedName>
</protein>
<comment type="similarity">
    <text evidence="1">Belongs to the LysR transcriptional regulatory family.</text>
</comment>
<proteinExistence type="inferred from homology"/>
<keyword evidence="4" id="KW-0804">Transcription</keyword>
<dbReference type="PRINTS" id="PR00039">
    <property type="entry name" value="HTHLYSR"/>
</dbReference>
<evidence type="ECO:0000313" key="7">
    <source>
        <dbReference type="Proteomes" id="UP001595973"/>
    </source>
</evidence>
<keyword evidence="7" id="KW-1185">Reference proteome</keyword>
<dbReference type="InterPro" id="IPR036388">
    <property type="entry name" value="WH-like_DNA-bd_sf"/>
</dbReference>
<evidence type="ECO:0000256" key="2">
    <source>
        <dbReference type="ARBA" id="ARBA00023015"/>
    </source>
</evidence>
<dbReference type="PANTHER" id="PTHR30537">
    <property type="entry name" value="HTH-TYPE TRANSCRIPTIONAL REGULATOR"/>
    <property type="match status" value="1"/>
</dbReference>
<dbReference type="Pfam" id="PF03466">
    <property type="entry name" value="LysR_substrate"/>
    <property type="match status" value="1"/>
</dbReference>
<evidence type="ECO:0000259" key="5">
    <source>
        <dbReference type="PROSITE" id="PS50931"/>
    </source>
</evidence>
<dbReference type="SUPFAM" id="SSF46785">
    <property type="entry name" value="Winged helix' DNA-binding domain"/>
    <property type="match status" value="1"/>
</dbReference>
<feature type="domain" description="HTH lysR-type" evidence="5">
    <location>
        <begin position="5"/>
        <end position="62"/>
    </location>
</feature>
<dbReference type="InterPro" id="IPR000847">
    <property type="entry name" value="LysR_HTH_N"/>
</dbReference>
<evidence type="ECO:0000256" key="1">
    <source>
        <dbReference type="ARBA" id="ARBA00009437"/>
    </source>
</evidence>
<dbReference type="Gene3D" id="1.10.10.10">
    <property type="entry name" value="Winged helix-like DNA-binding domain superfamily/Winged helix DNA-binding domain"/>
    <property type="match status" value="1"/>
</dbReference>
<dbReference type="EMBL" id="JBHSGI010000029">
    <property type="protein sequence ID" value="MFC4670786.1"/>
    <property type="molecule type" value="Genomic_DNA"/>
</dbReference>
<reference evidence="7" key="1">
    <citation type="journal article" date="2019" name="Int. J. Syst. Evol. Microbiol.">
        <title>The Global Catalogue of Microorganisms (GCM) 10K type strain sequencing project: providing services to taxonomists for standard genome sequencing and annotation.</title>
        <authorList>
            <consortium name="The Broad Institute Genomics Platform"/>
            <consortium name="The Broad Institute Genome Sequencing Center for Infectious Disease"/>
            <person name="Wu L."/>
            <person name="Ma J."/>
        </authorList>
    </citation>
    <scope>NUCLEOTIDE SEQUENCE [LARGE SCALE GENOMIC DNA]</scope>
    <source>
        <strain evidence="7">CGMCC 4.7283</strain>
    </source>
</reference>
<evidence type="ECO:0000256" key="3">
    <source>
        <dbReference type="ARBA" id="ARBA00023125"/>
    </source>
</evidence>